<proteinExistence type="inferred from homology"/>
<evidence type="ECO:0000256" key="1">
    <source>
        <dbReference type="ARBA" id="ARBA00004377"/>
    </source>
</evidence>
<dbReference type="GO" id="GO:0015627">
    <property type="term" value="C:type II protein secretion system complex"/>
    <property type="evidence" value="ECO:0007669"/>
    <property type="project" value="InterPro"/>
</dbReference>
<feature type="compositionally biased region" description="Low complexity" evidence="10">
    <location>
        <begin position="249"/>
        <end position="267"/>
    </location>
</feature>
<evidence type="ECO:0000256" key="9">
    <source>
        <dbReference type="ARBA" id="ARBA00023136"/>
    </source>
</evidence>
<gene>
    <name evidence="11" type="primary">gspJ</name>
    <name evidence="11" type="ORF">CWO36_10175</name>
</gene>
<dbReference type="Proteomes" id="UP000244080">
    <property type="component" value="Unassembled WGS sequence"/>
</dbReference>
<sequence>MWSIKSMWLTKSMLSIKNSSLTKSVSLSKSMSENRRTPRKQGLSSKGRGFTLIEVLVSIAIFATLSMAAYQVVNQVQRSNEISIERSARLNQLQRSLVILDNDFRQMAVRKFRTNGEEASSKLILMKEYLLDSDSVGIMFTRLGWHNPQQQFPRGEVTKVGYRIKEETLERVWWRYPDTPSGQEGVITPLLDDVESLEFEFYDGSRWGKEWQTDKSLPKAVRLKLTLKDYGEIERVYLTPSGTLDQADDSSNSDSSGSNEGNNDSSN</sequence>
<dbReference type="SUPFAM" id="SSF54523">
    <property type="entry name" value="Pili subunits"/>
    <property type="match status" value="1"/>
</dbReference>
<keyword evidence="5" id="KW-0488">Methylation</keyword>
<comment type="subcellular location">
    <subcellularLocation>
        <location evidence="1">Cell inner membrane</location>
        <topology evidence="1">Single-pass membrane protein</topology>
    </subcellularLocation>
</comment>
<evidence type="ECO:0000256" key="8">
    <source>
        <dbReference type="ARBA" id="ARBA00022989"/>
    </source>
</evidence>
<evidence type="ECO:0000256" key="5">
    <source>
        <dbReference type="ARBA" id="ARBA00022481"/>
    </source>
</evidence>
<dbReference type="Gene3D" id="2.10.70.20">
    <property type="entry name" value="gspk-gspi-gspj complex like domains"/>
    <property type="match status" value="1"/>
</dbReference>
<comment type="similarity">
    <text evidence="2">Belongs to the GSP J family.</text>
</comment>
<dbReference type="Gene3D" id="3.10.610.10">
    <property type="entry name" value="GSPII I/J protein-like"/>
    <property type="match status" value="1"/>
</dbReference>
<dbReference type="RefSeq" id="WP_017086957.1">
    <property type="nucleotide sequence ID" value="NZ_CAWNZY010000022.1"/>
</dbReference>
<dbReference type="PANTHER" id="PTHR39583:SF2">
    <property type="entry name" value="TYPE II SECRETION SYSTEM PROTEIN J"/>
    <property type="match status" value="1"/>
</dbReference>
<evidence type="ECO:0000256" key="10">
    <source>
        <dbReference type="SAM" id="MobiDB-lite"/>
    </source>
</evidence>
<dbReference type="GO" id="GO:0005886">
    <property type="term" value="C:plasma membrane"/>
    <property type="evidence" value="ECO:0007669"/>
    <property type="project" value="UniProtKB-SubCell"/>
</dbReference>
<reference evidence="11 12" key="1">
    <citation type="submission" date="2017-11" db="EMBL/GenBank/DDBJ databases">
        <title>Population delineation of vibrios coincides with oyster pathogenicity.</title>
        <authorList>
            <person name="Bruto M."/>
            <person name="Labreuche Y."/>
            <person name="James A."/>
            <person name="Piel D."/>
            <person name="Chenivesse S."/>
            <person name="Petton B."/>
            <person name="Polz M.F."/>
            <person name="Le Roux F."/>
        </authorList>
    </citation>
    <scope>NUCLEOTIDE SEQUENCE [LARGE SCALE GENOMIC DNA]</scope>
    <source>
        <strain evidence="11 12">1F_55</strain>
    </source>
</reference>
<keyword evidence="8" id="KW-1133">Transmembrane helix</keyword>
<protein>
    <recommendedName>
        <fullName evidence="3">Type II secretion system protein J</fullName>
    </recommendedName>
</protein>
<evidence type="ECO:0000313" key="11">
    <source>
        <dbReference type="EMBL" id="PTP19677.1"/>
    </source>
</evidence>
<keyword evidence="6" id="KW-0997">Cell inner membrane</keyword>
<evidence type="ECO:0000256" key="4">
    <source>
        <dbReference type="ARBA" id="ARBA00022475"/>
    </source>
</evidence>
<evidence type="ECO:0000313" key="12">
    <source>
        <dbReference type="Proteomes" id="UP000244080"/>
    </source>
</evidence>
<dbReference type="Pfam" id="PF07963">
    <property type="entry name" value="N_methyl"/>
    <property type="match status" value="1"/>
</dbReference>
<dbReference type="GO" id="GO:0015628">
    <property type="term" value="P:protein secretion by the type II secretion system"/>
    <property type="evidence" value="ECO:0007669"/>
    <property type="project" value="InterPro"/>
</dbReference>
<dbReference type="InterPro" id="IPR045584">
    <property type="entry name" value="Pilin-like"/>
</dbReference>
<dbReference type="NCBIfam" id="TIGR01711">
    <property type="entry name" value="gspJ"/>
    <property type="match status" value="1"/>
</dbReference>
<accession>A0A2T5EI88</accession>
<evidence type="ECO:0000256" key="7">
    <source>
        <dbReference type="ARBA" id="ARBA00022692"/>
    </source>
</evidence>
<dbReference type="InterPro" id="IPR010055">
    <property type="entry name" value="T2SS_protein-GspJ"/>
</dbReference>
<keyword evidence="4" id="KW-1003">Cell membrane</keyword>
<organism evidence="11 12">
    <name type="scientific">Vibrio splendidus</name>
    <dbReference type="NCBI Taxonomy" id="29497"/>
    <lineage>
        <taxon>Bacteria</taxon>
        <taxon>Pseudomonadati</taxon>
        <taxon>Pseudomonadota</taxon>
        <taxon>Gammaproteobacteria</taxon>
        <taxon>Vibrionales</taxon>
        <taxon>Vibrionaceae</taxon>
        <taxon>Vibrio</taxon>
    </lineage>
</organism>
<keyword evidence="7" id="KW-0812">Transmembrane</keyword>
<dbReference type="PROSITE" id="PS00409">
    <property type="entry name" value="PROKAR_NTER_METHYL"/>
    <property type="match status" value="1"/>
</dbReference>
<feature type="region of interest" description="Disordered" evidence="10">
    <location>
        <begin position="239"/>
        <end position="267"/>
    </location>
</feature>
<dbReference type="PANTHER" id="PTHR39583">
    <property type="entry name" value="TYPE II SECRETION SYSTEM PROTEIN J-RELATED"/>
    <property type="match status" value="1"/>
</dbReference>
<evidence type="ECO:0000256" key="6">
    <source>
        <dbReference type="ARBA" id="ARBA00022519"/>
    </source>
</evidence>
<comment type="caution">
    <text evidence="11">The sequence shown here is derived from an EMBL/GenBank/DDBJ whole genome shotgun (WGS) entry which is preliminary data.</text>
</comment>
<dbReference type="AlphaFoldDB" id="A0A2T5EI88"/>
<dbReference type="NCBIfam" id="TIGR02532">
    <property type="entry name" value="IV_pilin_GFxxxE"/>
    <property type="match status" value="1"/>
</dbReference>
<name>A0A2T5EI88_VIBSP</name>
<dbReference type="Pfam" id="PF11612">
    <property type="entry name" value="T2SSJ"/>
    <property type="match status" value="1"/>
</dbReference>
<dbReference type="InterPro" id="IPR012902">
    <property type="entry name" value="N_methyl_site"/>
</dbReference>
<dbReference type="InterPro" id="IPR051621">
    <property type="entry name" value="T2SS_protein_J"/>
</dbReference>
<keyword evidence="9" id="KW-0472">Membrane</keyword>
<evidence type="ECO:0000256" key="3">
    <source>
        <dbReference type="ARBA" id="ARBA00021539"/>
    </source>
</evidence>
<dbReference type="EMBL" id="PIGA01000013">
    <property type="protein sequence ID" value="PTP19677.1"/>
    <property type="molecule type" value="Genomic_DNA"/>
</dbReference>
<evidence type="ECO:0000256" key="2">
    <source>
        <dbReference type="ARBA" id="ARBA00011084"/>
    </source>
</evidence>